<evidence type="ECO:0008006" key="3">
    <source>
        <dbReference type="Google" id="ProtNLM"/>
    </source>
</evidence>
<dbReference type="STRING" id="1424294.Gferi_14540"/>
<proteinExistence type="predicted"/>
<dbReference type="OrthoDB" id="2063617at2"/>
<dbReference type="Pfam" id="PF20765">
    <property type="entry name" value="Phage_tail_terminator_8"/>
    <property type="match status" value="1"/>
</dbReference>
<dbReference type="RefSeq" id="WP_069977721.1">
    <property type="nucleotide sequence ID" value="NZ_CP017269.1"/>
</dbReference>
<dbReference type="KEGG" id="gfe:Gferi_14540"/>
<accession>A0A1D8GIF7</accession>
<keyword evidence="2" id="KW-1185">Reference proteome</keyword>
<sequence length="145" mass="17375">MIKLAEIQNAVDDKLNTNFPAYPIYVGEMPQEITRPAFFMHILPVSTRVENKYYRNRKINVEIRYFSRNETHLENLNMADLLNELFDSFLMAGNRKLMVEETRTIIEENVLCFTFDIEFSDSIDEEKAYDYQDYEYMEELLIKED</sequence>
<dbReference type="InterPro" id="IPR049254">
    <property type="entry name" value="Phage_tail_terminator"/>
</dbReference>
<name>A0A1D8GIF7_9FIRM</name>
<evidence type="ECO:0000313" key="2">
    <source>
        <dbReference type="Proteomes" id="UP000095743"/>
    </source>
</evidence>
<reference evidence="1 2" key="1">
    <citation type="submission" date="2016-09" db="EMBL/GenBank/DDBJ databases">
        <title>Genomic analysis reveals versatility of anaerobic energy metabolism of Geosporobacter ferrireducens IRF9 of phylum Firmicutes.</title>
        <authorList>
            <person name="Kim S.-J."/>
        </authorList>
    </citation>
    <scope>NUCLEOTIDE SEQUENCE [LARGE SCALE GENOMIC DNA]</scope>
    <source>
        <strain evidence="1 2">IRF9</strain>
    </source>
</reference>
<protein>
    <recommendedName>
        <fullName evidence="3">Phage protein</fullName>
    </recommendedName>
</protein>
<dbReference type="Proteomes" id="UP000095743">
    <property type="component" value="Chromosome"/>
</dbReference>
<dbReference type="EMBL" id="CP017269">
    <property type="protein sequence ID" value="AOT70684.1"/>
    <property type="molecule type" value="Genomic_DNA"/>
</dbReference>
<organism evidence="1 2">
    <name type="scientific">Geosporobacter ferrireducens</name>
    <dbReference type="NCBI Taxonomy" id="1424294"/>
    <lineage>
        <taxon>Bacteria</taxon>
        <taxon>Bacillati</taxon>
        <taxon>Bacillota</taxon>
        <taxon>Clostridia</taxon>
        <taxon>Peptostreptococcales</taxon>
        <taxon>Thermotaleaceae</taxon>
        <taxon>Geosporobacter</taxon>
    </lineage>
</organism>
<dbReference type="AlphaFoldDB" id="A0A1D8GIF7"/>
<gene>
    <name evidence="1" type="ORF">Gferi_14540</name>
</gene>
<evidence type="ECO:0000313" key="1">
    <source>
        <dbReference type="EMBL" id="AOT70684.1"/>
    </source>
</evidence>